<reference evidence="8" key="1">
    <citation type="journal article" date="2019" name="Int. J. Syst. Evol. Microbiol.">
        <title>The Global Catalogue of Microorganisms (GCM) 10K type strain sequencing project: providing services to taxonomists for standard genome sequencing and annotation.</title>
        <authorList>
            <consortium name="The Broad Institute Genomics Platform"/>
            <consortium name="The Broad Institute Genome Sequencing Center for Infectious Disease"/>
            <person name="Wu L."/>
            <person name="Ma J."/>
        </authorList>
    </citation>
    <scope>NUCLEOTIDE SEQUENCE [LARGE SCALE GENOMIC DNA]</scope>
    <source>
        <strain evidence="8">CCUG 55608</strain>
    </source>
</reference>
<dbReference type="Gene3D" id="1.10.760.10">
    <property type="entry name" value="Cytochrome c-like domain"/>
    <property type="match status" value="1"/>
</dbReference>
<evidence type="ECO:0000256" key="4">
    <source>
        <dbReference type="PROSITE-ProRule" id="PRU00433"/>
    </source>
</evidence>
<dbReference type="InterPro" id="IPR011041">
    <property type="entry name" value="Quinoprot_gluc/sorb_DH_b-prop"/>
</dbReference>
<keyword evidence="8" id="KW-1185">Reference proteome</keyword>
<dbReference type="InterPro" id="IPR011042">
    <property type="entry name" value="6-blade_b-propeller_TolB-like"/>
</dbReference>
<keyword evidence="1 4" id="KW-0349">Heme</keyword>
<sequence length="1025" mass="113481">MNPVKNRSYTQGKLVAFVFSAVVFLTAGNPTNPPPAGRPTSADSLLTEDQRRRAENALKGLTVAPGLQVSLMAAEPTLKNPTNIDVDARGRIWVTEAYNYRHAINGNPANPAGDRILILEDRDGDGRTETSTVFYQGPELNAPMGVCVLGNRVLIAQSPYVWAFYDDNGDDRADRKEILFQGIGGEQHDHGMHTFTTGPDGKLYFNFGNEGKTLKDKNGQVVRDQDGDEIGPQKYRQGMVFRCNLDGSQVECLGHNFRNNYEVAVDSYGTMWQSDNDDDGNRGVRINYVMDYGNYGYTDEMTGTGWPANRTNREDSIPLRHWHLNDPGVIPNLLQTGSGSPTGMVVYEGSLLPEPFRNQMIHCEPGHNVVRAYPVQKQGAGYGATIVNLLKGENDQWFRPSDVCVAPDGSLIVADWYDPGVGGHGAGDQQKGRLYRIAPTGGAYRMPSLDYATPAGAAMALQNPNKAVQFQARQALQRFGRQAIPVLEKLWRSTENQRMRARAFWVLVKLPGGESYLDGAIRDKNPEIRISGLRAARQLNTRVIAVVERLVNDPDPQVRRECALALRHHPAPEAAKLWATLARQYDARDRWYLEALGIGADRQWDRFFEAYQQQQPHPEQTPAGRDLIWRARSEKTMPLLARLATDASVEWSARQRYFRAFDFNTGPLKPKLLLQMLADNTANNPDLNLLVLHHLDVEQVRQSAVAKNTLSQMLKSVYGTGTYIQLVQQYQQVSEKPQLMRLIMERSDEDIAVEAVRLYLAYDGEPELRGIIAGKDADKIDRLVSALGRVGYTQSIDMLQTVLLSDAYSKPLRLKAADRIGKSFGGEDRVLELLRDKKVPTDLIPALVEGLKGGMRTIIHLKASAFLPGAAATESEAGAFDPRSVLALKGDAVRGQNVFKTNCAVCHQVKSEGINFGPKLTEIGSKLAREGLLEAIVNPSAGISFGYETWEVKLKNGSTLTGLITGKTETEIDFKFPGGNTQKIRTKDVKSLAKLPKSLMPALHQAMNQQDLANLIEYLSGLTKS</sequence>
<evidence type="ECO:0000313" key="8">
    <source>
        <dbReference type="Proteomes" id="UP001597116"/>
    </source>
</evidence>
<accession>A0ABW3QI71</accession>
<dbReference type="SUPFAM" id="SSF46626">
    <property type="entry name" value="Cytochrome c"/>
    <property type="match status" value="1"/>
</dbReference>
<dbReference type="InterPro" id="IPR009056">
    <property type="entry name" value="Cyt_c-like_dom"/>
</dbReference>
<dbReference type="SUPFAM" id="SSF48371">
    <property type="entry name" value="ARM repeat"/>
    <property type="match status" value="1"/>
</dbReference>
<dbReference type="NCBIfam" id="TIGR02603">
    <property type="entry name" value="CxxCH_TIGR02603"/>
    <property type="match status" value="1"/>
</dbReference>
<comment type="caution">
    <text evidence="7">The sequence shown here is derived from an EMBL/GenBank/DDBJ whole genome shotgun (WGS) entry which is preliminary data.</text>
</comment>
<proteinExistence type="predicted"/>
<dbReference type="InterPro" id="IPR011989">
    <property type="entry name" value="ARM-like"/>
</dbReference>
<dbReference type="Pfam" id="PF00034">
    <property type="entry name" value="Cytochrom_C"/>
    <property type="match status" value="1"/>
</dbReference>
<evidence type="ECO:0000256" key="3">
    <source>
        <dbReference type="ARBA" id="ARBA00023004"/>
    </source>
</evidence>
<dbReference type="InterPro" id="IPR055557">
    <property type="entry name" value="DUF7133"/>
</dbReference>
<dbReference type="InterPro" id="IPR016024">
    <property type="entry name" value="ARM-type_fold"/>
</dbReference>
<dbReference type="Gene3D" id="1.25.10.10">
    <property type="entry name" value="Leucine-rich Repeat Variant"/>
    <property type="match status" value="1"/>
</dbReference>
<keyword evidence="5" id="KW-0732">Signal</keyword>
<keyword evidence="3 4" id="KW-0408">Iron</keyword>
<organism evidence="7 8">
    <name type="scientific">Larkinella insperata</name>
    <dbReference type="NCBI Taxonomy" id="332158"/>
    <lineage>
        <taxon>Bacteria</taxon>
        <taxon>Pseudomonadati</taxon>
        <taxon>Bacteroidota</taxon>
        <taxon>Cytophagia</taxon>
        <taxon>Cytophagales</taxon>
        <taxon>Spirosomataceae</taxon>
        <taxon>Larkinella</taxon>
    </lineage>
</organism>
<evidence type="ECO:0000256" key="1">
    <source>
        <dbReference type="ARBA" id="ARBA00022617"/>
    </source>
</evidence>
<dbReference type="Pfam" id="PF23500">
    <property type="entry name" value="DUF7133"/>
    <property type="match status" value="1"/>
</dbReference>
<dbReference type="PANTHER" id="PTHR33546:SF1">
    <property type="entry name" value="LARGE, MULTIFUNCTIONAL SECRETED PROTEIN"/>
    <property type="match status" value="1"/>
</dbReference>
<name>A0ABW3QI71_9BACT</name>
<evidence type="ECO:0000259" key="6">
    <source>
        <dbReference type="PROSITE" id="PS51007"/>
    </source>
</evidence>
<evidence type="ECO:0000256" key="2">
    <source>
        <dbReference type="ARBA" id="ARBA00022723"/>
    </source>
</evidence>
<dbReference type="NCBIfam" id="TIGR02604">
    <property type="entry name" value="Piru_Ver_Nterm"/>
    <property type="match status" value="1"/>
</dbReference>
<dbReference type="Gene3D" id="2.120.10.30">
    <property type="entry name" value="TolB, C-terminal domain"/>
    <property type="match status" value="1"/>
</dbReference>
<evidence type="ECO:0000313" key="7">
    <source>
        <dbReference type="EMBL" id="MFD1143755.1"/>
    </source>
</evidence>
<dbReference type="PANTHER" id="PTHR33546">
    <property type="entry name" value="LARGE, MULTIFUNCTIONAL SECRETED PROTEIN-RELATED"/>
    <property type="match status" value="1"/>
</dbReference>
<dbReference type="SUPFAM" id="SSF50952">
    <property type="entry name" value="Soluble quinoprotein glucose dehydrogenase"/>
    <property type="match status" value="1"/>
</dbReference>
<dbReference type="PROSITE" id="PS51007">
    <property type="entry name" value="CYTC"/>
    <property type="match status" value="1"/>
</dbReference>
<dbReference type="Proteomes" id="UP001597116">
    <property type="component" value="Unassembled WGS sequence"/>
</dbReference>
<feature type="chain" id="PRO_5045575733" evidence="5">
    <location>
        <begin position="28"/>
        <end position="1025"/>
    </location>
</feature>
<dbReference type="EMBL" id="JBHTLP010000018">
    <property type="protein sequence ID" value="MFD1143755.1"/>
    <property type="molecule type" value="Genomic_DNA"/>
</dbReference>
<feature type="signal peptide" evidence="5">
    <location>
        <begin position="1"/>
        <end position="27"/>
    </location>
</feature>
<evidence type="ECO:0000256" key="5">
    <source>
        <dbReference type="SAM" id="SignalP"/>
    </source>
</evidence>
<gene>
    <name evidence="7" type="ORF">ACFQ4C_21685</name>
</gene>
<dbReference type="RefSeq" id="WP_379884769.1">
    <property type="nucleotide sequence ID" value="NZ_JBHTLP010000018.1"/>
</dbReference>
<keyword evidence="2 4" id="KW-0479">Metal-binding</keyword>
<dbReference type="InterPro" id="IPR013427">
    <property type="entry name" value="Haem-bd_dom_put"/>
</dbReference>
<dbReference type="InterPro" id="IPR036909">
    <property type="entry name" value="Cyt_c-like_dom_sf"/>
</dbReference>
<dbReference type="InterPro" id="IPR013428">
    <property type="entry name" value="Membrane-bound_put_N"/>
</dbReference>
<protein>
    <submittedName>
        <fullName evidence="7">PVC-type heme-binding CxxCH protein</fullName>
    </submittedName>
</protein>
<feature type="domain" description="Cytochrome c" evidence="6">
    <location>
        <begin position="890"/>
        <end position="1023"/>
    </location>
</feature>